<gene>
    <name evidence="1" type="ordered locus">VIT_13s0019g00270</name>
</gene>
<dbReference type="Proteomes" id="UP000009183">
    <property type="component" value="Chromosome 13, unordered"/>
</dbReference>
<evidence type="ECO:0000313" key="1">
    <source>
        <dbReference type="EMBL" id="CBI40176.3"/>
    </source>
</evidence>
<reference evidence="2" key="1">
    <citation type="journal article" date="2007" name="Nature">
        <title>The grapevine genome sequence suggests ancestral hexaploidization in major angiosperm phyla.</title>
        <authorList>
            <consortium name="The French-Italian Public Consortium for Grapevine Genome Characterization."/>
            <person name="Jaillon O."/>
            <person name="Aury J.-M."/>
            <person name="Noel B."/>
            <person name="Policriti A."/>
            <person name="Clepet C."/>
            <person name="Casagrande A."/>
            <person name="Choisne N."/>
            <person name="Aubourg S."/>
            <person name="Vitulo N."/>
            <person name="Jubin C."/>
            <person name="Vezzi A."/>
            <person name="Legeai F."/>
            <person name="Hugueney P."/>
            <person name="Dasilva C."/>
            <person name="Horner D."/>
            <person name="Mica E."/>
            <person name="Jublot D."/>
            <person name="Poulain J."/>
            <person name="Bruyere C."/>
            <person name="Billault A."/>
            <person name="Segurens B."/>
            <person name="Gouyvenoux M."/>
            <person name="Ugarte E."/>
            <person name="Cattonaro F."/>
            <person name="Anthouard V."/>
            <person name="Vico V."/>
            <person name="Del Fabbro C."/>
            <person name="Alaux M."/>
            <person name="Di Gaspero G."/>
            <person name="Dumas V."/>
            <person name="Felice N."/>
            <person name="Paillard S."/>
            <person name="Juman I."/>
            <person name="Moroldo M."/>
            <person name="Scalabrin S."/>
            <person name="Canaguier A."/>
            <person name="Le Clainche I."/>
            <person name="Malacrida G."/>
            <person name="Durand E."/>
            <person name="Pesole G."/>
            <person name="Laucou V."/>
            <person name="Chatelet P."/>
            <person name="Merdinoglu D."/>
            <person name="Delledonne M."/>
            <person name="Pezzotti M."/>
            <person name="Lecharny A."/>
            <person name="Scarpelli C."/>
            <person name="Artiguenave F."/>
            <person name="Pe M.E."/>
            <person name="Valle G."/>
            <person name="Morgante M."/>
            <person name="Caboche M."/>
            <person name="Adam-Blondon A.-F."/>
            <person name="Weissenbach J."/>
            <person name="Quetier F."/>
            <person name="Wincker P."/>
        </authorList>
    </citation>
    <scope>NUCLEOTIDE SEQUENCE [LARGE SCALE GENOMIC DNA]</scope>
    <source>
        <strain evidence="2">cv. Pinot noir / PN40024</strain>
    </source>
</reference>
<dbReference type="InParanoid" id="D7UBR1"/>
<proteinExistence type="predicted"/>
<accession>D7UBR1</accession>
<sequence length="64" mass="6531">MKGKIVVLVFESSQFTKAAVGLAPAISGSSPSAGSSLLLRWFFNYQSTANDSAPVVANIALSGA</sequence>
<dbReference type="HOGENOM" id="CLU_2872189_0_0_1"/>
<name>D7UBR1_VITVI</name>
<organism evidence="1 2">
    <name type="scientific">Vitis vinifera</name>
    <name type="common">Grape</name>
    <dbReference type="NCBI Taxonomy" id="29760"/>
    <lineage>
        <taxon>Eukaryota</taxon>
        <taxon>Viridiplantae</taxon>
        <taxon>Streptophyta</taxon>
        <taxon>Embryophyta</taxon>
        <taxon>Tracheophyta</taxon>
        <taxon>Spermatophyta</taxon>
        <taxon>Magnoliopsida</taxon>
        <taxon>eudicotyledons</taxon>
        <taxon>Gunneridae</taxon>
        <taxon>Pentapetalae</taxon>
        <taxon>rosids</taxon>
        <taxon>Vitales</taxon>
        <taxon>Vitaceae</taxon>
        <taxon>Viteae</taxon>
        <taxon>Vitis</taxon>
    </lineage>
</organism>
<dbReference type="PaxDb" id="29760-VIT_13s0019g00270.t01"/>
<keyword evidence="2" id="KW-1185">Reference proteome</keyword>
<dbReference type="AlphaFoldDB" id="D7UBR1"/>
<protein>
    <submittedName>
        <fullName evidence="1">Uncharacterized protein</fullName>
    </submittedName>
</protein>
<evidence type="ECO:0000313" key="2">
    <source>
        <dbReference type="Proteomes" id="UP000009183"/>
    </source>
</evidence>
<dbReference type="EMBL" id="FN596752">
    <property type="protein sequence ID" value="CBI40176.3"/>
    <property type="molecule type" value="Genomic_DNA"/>
</dbReference>